<dbReference type="GO" id="GO:0031419">
    <property type="term" value="F:cobalamin binding"/>
    <property type="evidence" value="ECO:0007669"/>
    <property type="project" value="InterPro"/>
</dbReference>
<evidence type="ECO:0000256" key="3">
    <source>
        <dbReference type="ARBA" id="ARBA00022679"/>
    </source>
</evidence>
<dbReference type="PROSITE" id="PS51918">
    <property type="entry name" value="RADICAL_SAM"/>
    <property type="match status" value="1"/>
</dbReference>
<keyword evidence="6" id="KW-0408">Iron</keyword>
<dbReference type="Pfam" id="PF02310">
    <property type="entry name" value="B12-binding"/>
    <property type="match status" value="1"/>
</dbReference>
<dbReference type="PROSITE" id="PS51332">
    <property type="entry name" value="B12_BINDING"/>
    <property type="match status" value="1"/>
</dbReference>
<dbReference type="PANTHER" id="PTHR43409:SF7">
    <property type="entry name" value="BLL1977 PROTEIN"/>
    <property type="match status" value="1"/>
</dbReference>
<dbReference type="InterPro" id="IPR007197">
    <property type="entry name" value="rSAM"/>
</dbReference>
<dbReference type="CDD" id="cd02068">
    <property type="entry name" value="radical_SAM_B12_BD"/>
    <property type="match status" value="1"/>
</dbReference>
<evidence type="ECO:0000256" key="1">
    <source>
        <dbReference type="ARBA" id="ARBA00001966"/>
    </source>
</evidence>
<reference evidence="10 11" key="1">
    <citation type="submission" date="2019-01" db="EMBL/GenBank/DDBJ databases">
        <title>Insights into ecological role of a new deltaproteobacterial order Candidatus Sinidesulfobacterales (Sva0485) by metagenomics and metatranscriptomics.</title>
        <authorList>
            <person name="Tan S."/>
            <person name="Liu J."/>
            <person name="Fang Y."/>
            <person name="Hedlund B."/>
            <person name="Lian Z.-H."/>
            <person name="Huang L.-Y."/>
            <person name="Li J.-T."/>
            <person name="Huang L.-N."/>
            <person name="Li W.-J."/>
            <person name="Jiang H.-C."/>
            <person name="Dong H.-L."/>
            <person name="Shu W.-S."/>
        </authorList>
    </citation>
    <scope>NUCLEOTIDE SEQUENCE [LARGE SCALE GENOMIC DNA]</scope>
    <source>
        <strain evidence="10">AP4</strain>
    </source>
</reference>
<dbReference type="Pfam" id="PF04055">
    <property type="entry name" value="Radical_SAM"/>
    <property type="match status" value="1"/>
</dbReference>
<protein>
    <submittedName>
        <fullName evidence="10">Radical SAM protein</fullName>
    </submittedName>
</protein>
<evidence type="ECO:0000256" key="7">
    <source>
        <dbReference type="ARBA" id="ARBA00023014"/>
    </source>
</evidence>
<dbReference type="InterPro" id="IPR034466">
    <property type="entry name" value="Methyltransferase_Class_B"/>
</dbReference>
<dbReference type="Gene3D" id="3.80.30.20">
    <property type="entry name" value="tm_1862 like domain"/>
    <property type="match status" value="1"/>
</dbReference>
<proteinExistence type="predicted"/>
<sequence>MKILLIQPNNTSTIGLNNVSIIEPTGLEAIGGSLLRDEHTVKIADLRAVDYDPDKYLEDKIKSFKPDAVGFSCSFTPDVYRTIELAKRVKNEFGIRYVFVGGHHVSVYPYDFNVKEIDAIVIGEGEYTVRDLVGAFSSNTPLSNVKGIIYNENGNQIKTQERPLLKNIDDLPFFARHLTEEFRKKYYLGIRTSLACLETARGCPFKCDFCSVWNFYGGSYRSKSPERVVSELKEIKEDYILVTDDNFFSDVKRAKKIAELLKKEKIYKLYTIQARSDTIVKHPELISQWKEMGLSNIFIGFESIDDDKLSSINKSNSSLNNEKAYYIAKKQNVAVTASFIVSPDFTKMDFNKLMGFVKRLKISVPVFSVLTPLPGTKLYNELKDKLTVKNYSYYDLFHPVLETVLSRNDFFKEFSNLYKTSYKSLNLRANDIFFIIKYILSGKMPITHMFKLKKSMKNISTPMTYINSLLLENKN</sequence>
<keyword evidence="7" id="KW-0411">Iron-sulfur</keyword>
<dbReference type="SFLD" id="SFLDG01082">
    <property type="entry name" value="B12-binding_domain_containing"/>
    <property type="match status" value="1"/>
</dbReference>
<dbReference type="SFLD" id="SFLDS00029">
    <property type="entry name" value="Radical_SAM"/>
    <property type="match status" value="1"/>
</dbReference>
<dbReference type="EMBL" id="SHMQ01000017">
    <property type="protein sequence ID" value="RZV38523.1"/>
    <property type="molecule type" value="Genomic_DNA"/>
</dbReference>
<evidence type="ECO:0000259" key="8">
    <source>
        <dbReference type="PROSITE" id="PS51332"/>
    </source>
</evidence>
<evidence type="ECO:0000256" key="2">
    <source>
        <dbReference type="ARBA" id="ARBA00022603"/>
    </source>
</evidence>
<name>A0A520XBC8_9DELT</name>
<dbReference type="Proteomes" id="UP000322454">
    <property type="component" value="Unassembled WGS sequence"/>
</dbReference>
<dbReference type="GO" id="GO:0003824">
    <property type="term" value="F:catalytic activity"/>
    <property type="evidence" value="ECO:0007669"/>
    <property type="project" value="InterPro"/>
</dbReference>
<accession>A0A520XBC8</accession>
<dbReference type="InterPro" id="IPR036724">
    <property type="entry name" value="Cobalamin-bd_sf"/>
</dbReference>
<evidence type="ECO:0000313" key="10">
    <source>
        <dbReference type="EMBL" id="RZV38523.1"/>
    </source>
</evidence>
<dbReference type="SFLD" id="SFLDG01123">
    <property type="entry name" value="methyltransferase_(Class_B)"/>
    <property type="match status" value="1"/>
</dbReference>
<dbReference type="InterPro" id="IPR006638">
    <property type="entry name" value="Elp3/MiaA/NifB-like_rSAM"/>
</dbReference>
<evidence type="ECO:0000256" key="4">
    <source>
        <dbReference type="ARBA" id="ARBA00022691"/>
    </source>
</evidence>
<dbReference type="SMART" id="SM00729">
    <property type="entry name" value="Elp3"/>
    <property type="match status" value="1"/>
</dbReference>
<gene>
    <name evidence="10" type="ORF">EVJ48_06770</name>
</gene>
<keyword evidence="3" id="KW-0808">Transferase</keyword>
<dbReference type="PANTHER" id="PTHR43409">
    <property type="entry name" value="ANAEROBIC MAGNESIUM-PROTOPORPHYRIN IX MONOMETHYL ESTER CYCLASE-RELATED"/>
    <property type="match status" value="1"/>
</dbReference>
<dbReference type="SUPFAM" id="SSF102114">
    <property type="entry name" value="Radical SAM enzymes"/>
    <property type="match status" value="1"/>
</dbReference>
<dbReference type="InterPro" id="IPR051198">
    <property type="entry name" value="BchE-like"/>
</dbReference>
<dbReference type="InterPro" id="IPR006158">
    <property type="entry name" value="Cobalamin-bd"/>
</dbReference>
<comment type="caution">
    <text evidence="10">The sequence shown here is derived from an EMBL/GenBank/DDBJ whole genome shotgun (WGS) entry which is preliminary data.</text>
</comment>
<dbReference type="Gene3D" id="3.40.50.280">
    <property type="entry name" value="Cobalamin-binding domain"/>
    <property type="match status" value="1"/>
</dbReference>
<dbReference type="InterPro" id="IPR023404">
    <property type="entry name" value="rSAM_horseshoe"/>
</dbReference>
<keyword evidence="4" id="KW-0949">S-adenosyl-L-methionine</keyword>
<dbReference type="GO" id="GO:0046872">
    <property type="term" value="F:metal ion binding"/>
    <property type="evidence" value="ECO:0007669"/>
    <property type="project" value="UniProtKB-KW"/>
</dbReference>
<keyword evidence="5" id="KW-0479">Metal-binding</keyword>
<keyword evidence="2" id="KW-0489">Methyltransferase</keyword>
<dbReference type="SUPFAM" id="SSF52242">
    <property type="entry name" value="Cobalamin (vitamin B12)-binding domain"/>
    <property type="match status" value="1"/>
</dbReference>
<dbReference type="GO" id="GO:0051539">
    <property type="term" value="F:4 iron, 4 sulfur cluster binding"/>
    <property type="evidence" value="ECO:0007669"/>
    <property type="project" value="UniProtKB-KW"/>
</dbReference>
<feature type="domain" description="B12-binding" evidence="8">
    <location>
        <begin position="9"/>
        <end position="143"/>
    </location>
</feature>
<evidence type="ECO:0000256" key="6">
    <source>
        <dbReference type="ARBA" id="ARBA00023004"/>
    </source>
</evidence>
<dbReference type="CDD" id="cd01335">
    <property type="entry name" value="Radical_SAM"/>
    <property type="match status" value="1"/>
</dbReference>
<dbReference type="AlphaFoldDB" id="A0A520XBC8"/>
<dbReference type="GO" id="GO:0005829">
    <property type="term" value="C:cytosol"/>
    <property type="evidence" value="ECO:0007669"/>
    <property type="project" value="TreeGrafter"/>
</dbReference>
<organism evidence="10 11">
    <name type="scientific">Candidatus Acidulodesulfobacterium acidiphilum</name>
    <dbReference type="NCBI Taxonomy" id="2597224"/>
    <lineage>
        <taxon>Bacteria</taxon>
        <taxon>Deltaproteobacteria</taxon>
        <taxon>Candidatus Acidulodesulfobacterales</taxon>
        <taxon>Candidatus Acidulodesulfobacterium</taxon>
    </lineage>
</organism>
<comment type="cofactor">
    <cofactor evidence="1">
        <name>[4Fe-4S] cluster</name>
        <dbReference type="ChEBI" id="CHEBI:49883"/>
    </cofactor>
</comment>
<dbReference type="InterPro" id="IPR058240">
    <property type="entry name" value="rSAM_sf"/>
</dbReference>
<evidence type="ECO:0000259" key="9">
    <source>
        <dbReference type="PROSITE" id="PS51918"/>
    </source>
</evidence>
<evidence type="ECO:0000256" key="5">
    <source>
        <dbReference type="ARBA" id="ARBA00022723"/>
    </source>
</evidence>
<feature type="domain" description="Radical SAM core" evidence="9">
    <location>
        <begin position="189"/>
        <end position="408"/>
    </location>
</feature>
<evidence type="ECO:0000313" key="11">
    <source>
        <dbReference type="Proteomes" id="UP000322454"/>
    </source>
</evidence>